<keyword evidence="4" id="KW-1185">Reference proteome</keyword>
<evidence type="ECO:0000256" key="1">
    <source>
        <dbReference type="SAM" id="Phobius"/>
    </source>
</evidence>
<dbReference type="EMBL" id="JACMSC010000012">
    <property type="protein sequence ID" value="KAG6496145.1"/>
    <property type="molecule type" value="Genomic_DNA"/>
</dbReference>
<sequence length="93" mass="10242">MGLRLQLHSNFSSIHLYSCYTSVHVMNCLLNYPQSNADLMFGGITIVCGIVGTLAGGFILDLINSTISNAFKPSLRLEKFLSLPRRSSETSMQ</sequence>
<evidence type="ECO:0000313" key="2">
    <source>
        <dbReference type="EMBL" id="KAG6496145.1"/>
    </source>
</evidence>
<keyword evidence="1" id="KW-1133">Transmembrane helix</keyword>
<keyword evidence="1" id="KW-0472">Membrane</keyword>
<keyword evidence="1" id="KW-0812">Transmembrane</keyword>
<dbReference type="EMBL" id="JACMSC010000011">
    <property type="protein sequence ID" value="KAG6500050.1"/>
    <property type="molecule type" value="Genomic_DNA"/>
</dbReference>
<name>A0A8J5L448_ZINOF</name>
<organism evidence="3 4">
    <name type="scientific">Zingiber officinale</name>
    <name type="common">Ginger</name>
    <name type="synonym">Amomum zingiber</name>
    <dbReference type="NCBI Taxonomy" id="94328"/>
    <lineage>
        <taxon>Eukaryota</taxon>
        <taxon>Viridiplantae</taxon>
        <taxon>Streptophyta</taxon>
        <taxon>Embryophyta</taxon>
        <taxon>Tracheophyta</taxon>
        <taxon>Spermatophyta</taxon>
        <taxon>Magnoliopsida</taxon>
        <taxon>Liliopsida</taxon>
        <taxon>Zingiberales</taxon>
        <taxon>Zingiberaceae</taxon>
        <taxon>Zingiber</taxon>
    </lineage>
</organism>
<evidence type="ECO:0000313" key="3">
    <source>
        <dbReference type="EMBL" id="KAG6500050.1"/>
    </source>
</evidence>
<comment type="caution">
    <text evidence="3">The sequence shown here is derived from an EMBL/GenBank/DDBJ whole genome shotgun (WGS) entry which is preliminary data.</text>
</comment>
<evidence type="ECO:0000313" key="4">
    <source>
        <dbReference type="Proteomes" id="UP000734854"/>
    </source>
</evidence>
<dbReference type="AlphaFoldDB" id="A0A8J5L448"/>
<gene>
    <name evidence="3" type="ORF">ZIOFF_039864</name>
    <name evidence="2" type="ORF">ZIOFF_043993</name>
</gene>
<reference evidence="3 4" key="1">
    <citation type="submission" date="2020-08" db="EMBL/GenBank/DDBJ databases">
        <title>Plant Genome Project.</title>
        <authorList>
            <person name="Zhang R.-G."/>
        </authorList>
    </citation>
    <scope>NUCLEOTIDE SEQUENCE [LARGE SCALE GENOMIC DNA]</scope>
    <source>
        <tissue evidence="3">Rhizome</tissue>
    </source>
</reference>
<dbReference type="Proteomes" id="UP000734854">
    <property type="component" value="Unassembled WGS sequence"/>
</dbReference>
<feature type="transmembrane region" description="Helical" evidence="1">
    <location>
        <begin position="39"/>
        <end position="63"/>
    </location>
</feature>
<proteinExistence type="predicted"/>
<protein>
    <submittedName>
        <fullName evidence="3">Uncharacterized protein</fullName>
    </submittedName>
</protein>
<accession>A0A8J5L448</accession>